<keyword evidence="1" id="KW-1133">Transmembrane helix</keyword>
<feature type="transmembrane region" description="Helical" evidence="1">
    <location>
        <begin position="12"/>
        <end position="34"/>
    </location>
</feature>
<reference evidence="2" key="1">
    <citation type="submission" date="2014-11" db="EMBL/GenBank/DDBJ databases">
        <authorList>
            <person name="Amaro Gonzalez C."/>
        </authorList>
    </citation>
    <scope>NUCLEOTIDE SEQUENCE</scope>
</reference>
<dbReference type="EMBL" id="GBXM01067732">
    <property type="protein sequence ID" value="JAH40845.1"/>
    <property type="molecule type" value="Transcribed_RNA"/>
</dbReference>
<evidence type="ECO:0000313" key="2">
    <source>
        <dbReference type="EMBL" id="JAH40845.1"/>
    </source>
</evidence>
<sequence length="62" mass="7394">MFLYIVDIFNVFIHVGFLLVVETFLQVSFNIFLLKQKRNTTLNLQNLSLANRLFLLLYLQEN</sequence>
<keyword evidence="1" id="KW-0472">Membrane</keyword>
<evidence type="ECO:0000256" key="1">
    <source>
        <dbReference type="SAM" id="Phobius"/>
    </source>
</evidence>
<accession>A0A0E9SJL2</accession>
<name>A0A0E9SJL2_ANGAN</name>
<protein>
    <submittedName>
        <fullName evidence="2">Uncharacterized protein</fullName>
    </submittedName>
</protein>
<organism evidence="2">
    <name type="scientific">Anguilla anguilla</name>
    <name type="common">European freshwater eel</name>
    <name type="synonym">Muraena anguilla</name>
    <dbReference type="NCBI Taxonomy" id="7936"/>
    <lineage>
        <taxon>Eukaryota</taxon>
        <taxon>Metazoa</taxon>
        <taxon>Chordata</taxon>
        <taxon>Craniata</taxon>
        <taxon>Vertebrata</taxon>
        <taxon>Euteleostomi</taxon>
        <taxon>Actinopterygii</taxon>
        <taxon>Neopterygii</taxon>
        <taxon>Teleostei</taxon>
        <taxon>Anguilliformes</taxon>
        <taxon>Anguillidae</taxon>
        <taxon>Anguilla</taxon>
    </lineage>
</organism>
<reference evidence="2" key="2">
    <citation type="journal article" date="2015" name="Fish Shellfish Immunol.">
        <title>Early steps in the European eel (Anguilla anguilla)-Vibrio vulnificus interaction in the gills: Role of the RtxA13 toxin.</title>
        <authorList>
            <person name="Callol A."/>
            <person name="Pajuelo D."/>
            <person name="Ebbesson L."/>
            <person name="Teles M."/>
            <person name="MacKenzie S."/>
            <person name="Amaro C."/>
        </authorList>
    </citation>
    <scope>NUCLEOTIDE SEQUENCE</scope>
</reference>
<keyword evidence="1" id="KW-0812">Transmembrane</keyword>
<proteinExistence type="predicted"/>
<dbReference type="AlphaFoldDB" id="A0A0E9SJL2"/>